<evidence type="ECO:0000256" key="2">
    <source>
        <dbReference type="ARBA" id="ARBA00022840"/>
    </source>
</evidence>
<keyword evidence="1" id="KW-0547">Nucleotide-binding</keyword>
<dbReference type="GO" id="GO:0005524">
    <property type="term" value="F:ATP binding"/>
    <property type="evidence" value="ECO:0007669"/>
    <property type="project" value="UniProtKB-KW"/>
</dbReference>
<feature type="signal peptide" evidence="3">
    <location>
        <begin position="1"/>
        <end position="24"/>
    </location>
</feature>
<evidence type="ECO:0000313" key="4">
    <source>
        <dbReference type="EMBL" id="CAE7493736.1"/>
    </source>
</evidence>
<organism evidence="4 5">
    <name type="scientific">Symbiodinium natans</name>
    <dbReference type="NCBI Taxonomy" id="878477"/>
    <lineage>
        <taxon>Eukaryota</taxon>
        <taxon>Sar</taxon>
        <taxon>Alveolata</taxon>
        <taxon>Dinophyceae</taxon>
        <taxon>Suessiales</taxon>
        <taxon>Symbiodiniaceae</taxon>
        <taxon>Symbiodinium</taxon>
    </lineage>
</organism>
<evidence type="ECO:0000256" key="1">
    <source>
        <dbReference type="ARBA" id="ARBA00022741"/>
    </source>
</evidence>
<evidence type="ECO:0000256" key="3">
    <source>
        <dbReference type="SAM" id="SignalP"/>
    </source>
</evidence>
<gene>
    <name evidence="4" type="primary">EEF1AKMT3</name>
    <name evidence="4" type="ORF">SNAT2548_LOCUS27662</name>
</gene>
<dbReference type="Pfam" id="PF00012">
    <property type="entry name" value="HSP70"/>
    <property type="match status" value="1"/>
</dbReference>
<dbReference type="OrthoDB" id="441433at2759"/>
<keyword evidence="5" id="KW-1185">Reference proteome</keyword>
<dbReference type="PANTHER" id="PTHR14614">
    <property type="entry name" value="HEPATOCELLULAR CARCINOMA-ASSOCIATED ANTIGEN"/>
    <property type="match status" value="1"/>
</dbReference>
<dbReference type="InterPro" id="IPR029047">
    <property type="entry name" value="HSP70_peptide-bd_sf"/>
</dbReference>
<proteinExistence type="predicted"/>
<protein>
    <submittedName>
        <fullName evidence="4">EEF1AKMT3 protein</fullName>
    </submittedName>
</protein>
<dbReference type="EMBL" id="CAJNDS010002482">
    <property type="protein sequence ID" value="CAE7493736.1"/>
    <property type="molecule type" value="Genomic_DNA"/>
</dbReference>
<dbReference type="Gene3D" id="2.60.34.10">
    <property type="entry name" value="Substrate Binding Domain Of DNAk, Chain A, domain 1"/>
    <property type="match status" value="1"/>
</dbReference>
<dbReference type="Pfam" id="PF10294">
    <property type="entry name" value="Methyltransf_16"/>
    <property type="match status" value="1"/>
</dbReference>
<dbReference type="AlphaFoldDB" id="A0A812SSU9"/>
<dbReference type="InterPro" id="IPR029063">
    <property type="entry name" value="SAM-dependent_MTases_sf"/>
</dbReference>
<dbReference type="SUPFAM" id="SSF100920">
    <property type="entry name" value="Heat shock protein 70kD (HSP70), peptide-binding domain"/>
    <property type="match status" value="1"/>
</dbReference>
<dbReference type="InterPro" id="IPR019410">
    <property type="entry name" value="Methyltransf_16"/>
</dbReference>
<dbReference type="Proteomes" id="UP000604046">
    <property type="component" value="Unassembled WGS sequence"/>
</dbReference>
<sequence>MGHVPCNWRCTVLWLCFMALHSSAEEPLLAILPPDTEPVSSLEQSLGLLLSVHVKTRDGVCEQLLARGSELPANGRKLFTTTHDDQAAARVELYAGERPFCEGNRFLGMLELAPLPVPSYRSFVQLEVVVQVDAQGGILCTASEIESRALGEPFCQGEWQGELSDFNPPPPPNPYTEVALFSHAFTKHLPVLLPTRTIRLPCGRDIVIRQHQRREEERIGTGGVLWEAAIVLADLVGRMTQHFAWKGKRVLELGAGTGLVAISLAVEGAEVCATDGNPRVLDGAIANVQAAMPFPGRVTVEQFDWNSAADLEKIQAAGPWSAIVGSDLVYPGNAGRKCVDSNDQMPPADQTLISLLSALATTDTTILLALKDRTGELQRFHESVLRRGGWTIHRSPPEWIMPEFRSEKQVAVLQLQLTGK</sequence>
<dbReference type="CDD" id="cd02440">
    <property type="entry name" value="AdoMet_MTases"/>
    <property type="match status" value="1"/>
</dbReference>
<name>A0A812SSU9_9DINO</name>
<evidence type="ECO:0000313" key="5">
    <source>
        <dbReference type="Proteomes" id="UP000604046"/>
    </source>
</evidence>
<reference evidence="4" key="1">
    <citation type="submission" date="2021-02" db="EMBL/GenBank/DDBJ databases">
        <authorList>
            <person name="Dougan E. K."/>
            <person name="Rhodes N."/>
            <person name="Thang M."/>
            <person name="Chan C."/>
        </authorList>
    </citation>
    <scope>NUCLEOTIDE SEQUENCE</scope>
</reference>
<dbReference type="GO" id="GO:0140662">
    <property type="term" value="F:ATP-dependent protein folding chaperone"/>
    <property type="evidence" value="ECO:0007669"/>
    <property type="project" value="InterPro"/>
</dbReference>
<keyword evidence="2" id="KW-0067">ATP-binding</keyword>
<dbReference type="Gene3D" id="3.40.50.150">
    <property type="entry name" value="Vaccinia Virus protein VP39"/>
    <property type="match status" value="1"/>
</dbReference>
<keyword evidence="3" id="KW-0732">Signal</keyword>
<comment type="caution">
    <text evidence="4">The sequence shown here is derived from an EMBL/GenBank/DDBJ whole genome shotgun (WGS) entry which is preliminary data.</text>
</comment>
<dbReference type="SUPFAM" id="SSF53335">
    <property type="entry name" value="S-adenosyl-L-methionine-dependent methyltransferases"/>
    <property type="match status" value="1"/>
</dbReference>
<dbReference type="InterPro" id="IPR013126">
    <property type="entry name" value="Hsp_70_fam"/>
</dbReference>
<feature type="chain" id="PRO_5033040744" evidence="3">
    <location>
        <begin position="25"/>
        <end position="420"/>
    </location>
</feature>
<accession>A0A812SSU9</accession>